<keyword evidence="2" id="KW-1185">Reference proteome</keyword>
<protein>
    <submittedName>
        <fullName evidence="1">Uncharacterized protein</fullName>
    </submittedName>
</protein>
<dbReference type="InParanoid" id="C0NDY6"/>
<name>C0NDY6_AJECG</name>
<evidence type="ECO:0000313" key="2">
    <source>
        <dbReference type="Proteomes" id="UP000001631"/>
    </source>
</evidence>
<gene>
    <name evidence="1" type="ORF">HCBG_02079</name>
</gene>
<evidence type="ECO:0000313" key="1">
    <source>
        <dbReference type="EMBL" id="EEH10434.1"/>
    </source>
</evidence>
<reference evidence="1" key="1">
    <citation type="submission" date="2009-02" db="EMBL/GenBank/DDBJ databases">
        <title>The Genome Sequence of Ajellomyces capsulatus strain G186AR.</title>
        <authorList>
            <consortium name="The Broad Institute Genome Sequencing Platform"/>
            <person name="Champion M."/>
            <person name="Cuomo C."/>
            <person name="Ma L.-J."/>
            <person name="Henn M.R."/>
            <person name="Sil A."/>
            <person name="Goldman B."/>
            <person name="Young S.K."/>
            <person name="Kodira C.D."/>
            <person name="Zeng Q."/>
            <person name="Koehrsen M."/>
            <person name="Alvarado L."/>
            <person name="Berlin A."/>
            <person name="Borenstein D."/>
            <person name="Chen Z."/>
            <person name="Engels R."/>
            <person name="Freedman E."/>
            <person name="Gellesch M."/>
            <person name="Goldberg J."/>
            <person name="Griggs A."/>
            <person name="Gujja S."/>
            <person name="Heiman D."/>
            <person name="Hepburn T."/>
            <person name="Howarth C."/>
            <person name="Jen D."/>
            <person name="Larson L."/>
            <person name="Lewis B."/>
            <person name="Mehta T."/>
            <person name="Park D."/>
            <person name="Pearson M."/>
            <person name="Roberts A."/>
            <person name="Saif S."/>
            <person name="Shea T."/>
            <person name="Shenoy N."/>
            <person name="Sisk P."/>
            <person name="Stolte C."/>
            <person name="Sykes S."/>
            <person name="Walk T."/>
            <person name="White J."/>
            <person name="Yandava C."/>
            <person name="Klein B."/>
            <person name="McEwen J.G."/>
            <person name="Puccia R."/>
            <person name="Goldman G.H."/>
            <person name="Felipe M.S."/>
            <person name="Nino-Vega G."/>
            <person name="San-Blas G."/>
            <person name="Taylor J."/>
            <person name="Mendoza L."/>
            <person name="Galagan J."/>
            <person name="Nusbaum C."/>
            <person name="Birren B."/>
        </authorList>
    </citation>
    <scope>NUCLEOTIDE SEQUENCE</scope>
    <source>
        <strain evidence="1">G186AR</strain>
    </source>
</reference>
<sequence length="117" mass="12787">MAFRRRSTSTVSYVVCIGMPQWPSKSTSYWNEGRQSREAVQGGKVVECDVEAGPEVHSRGLGLGSKIFIFQGSDSSLCCLSRMGTLVGERMGVIPAEWRRDHSMLPVAMIEDGDSTG</sequence>
<dbReference type="GeneID" id="69035095"/>
<dbReference type="HOGENOM" id="CLU_2084179_0_0_1"/>
<organism evidence="1 2">
    <name type="scientific">Ajellomyces capsulatus (strain G186AR / H82 / ATCC MYA-2454 / RMSCC 2432)</name>
    <name type="common">Darling's disease fungus</name>
    <name type="synonym">Histoplasma capsulatum</name>
    <dbReference type="NCBI Taxonomy" id="447093"/>
    <lineage>
        <taxon>Eukaryota</taxon>
        <taxon>Fungi</taxon>
        <taxon>Dikarya</taxon>
        <taxon>Ascomycota</taxon>
        <taxon>Pezizomycotina</taxon>
        <taxon>Eurotiomycetes</taxon>
        <taxon>Eurotiomycetidae</taxon>
        <taxon>Onygenales</taxon>
        <taxon>Ajellomycetaceae</taxon>
        <taxon>Histoplasma</taxon>
    </lineage>
</organism>
<proteinExistence type="predicted"/>
<dbReference type="Proteomes" id="UP000001631">
    <property type="component" value="Unassembled WGS sequence"/>
</dbReference>
<accession>C0NDY6</accession>
<dbReference type="AlphaFoldDB" id="C0NDY6"/>
<dbReference type="EMBL" id="GG663364">
    <property type="protein sequence ID" value="EEH10434.1"/>
    <property type="molecule type" value="Genomic_DNA"/>
</dbReference>
<dbReference type="RefSeq" id="XP_045290914.1">
    <property type="nucleotide sequence ID" value="XM_045429128.1"/>
</dbReference>